<keyword evidence="2" id="KW-1185">Reference proteome</keyword>
<sequence length="398" mass="45040">MERSTSKSTGDPKLPLELLSLIGCFVAGTNSYASLANFSLACHSIHEELKRTLYETVILDANKYLMIDDRLHGKLHDKFPNLKVVVTLSVSTEDDEHPGLLACSLKVLQSVNVATLSSLLQIPLHWQSPEEDEFEDEFADEPTDGIQEAMYEPIGSIQHVTVADATWIAGHFPAENNGNWLSKGNGYPLRTTFVFDHQRPSEDLRRTLVNILWLTLSIVDQPRNLDCYFELSENYEEPHFRFQSSGGGFPVADLFIETLGLPLTKMCPHITIDVGLKDTSRRVSTQEEKDIAKKELKQHISKAAGIYHGIWSHMAKHASENWFNSGEPFYSIICDYGSKRTHYEFWATAARKAFELGTVNVYKGQYGARQETTKKSLKWTSHGYSVERDGFKELFEGR</sequence>
<gene>
    <name evidence="1" type="ORF">QFC22_005147</name>
</gene>
<name>A0ACC2WWH8_9TREE</name>
<proteinExistence type="predicted"/>
<reference evidence="1" key="1">
    <citation type="submission" date="2023-04" db="EMBL/GenBank/DDBJ databases">
        <title>Draft Genome sequencing of Naganishia species isolated from polar environments using Oxford Nanopore Technology.</title>
        <authorList>
            <person name="Leo P."/>
            <person name="Venkateswaran K."/>
        </authorList>
    </citation>
    <scope>NUCLEOTIDE SEQUENCE</scope>
    <source>
        <strain evidence="1">MNA-CCFEE 5425</strain>
    </source>
</reference>
<comment type="caution">
    <text evidence="1">The sequence shown here is derived from an EMBL/GenBank/DDBJ whole genome shotgun (WGS) entry which is preliminary data.</text>
</comment>
<protein>
    <submittedName>
        <fullName evidence="1">Uncharacterized protein</fullName>
    </submittedName>
</protein>
<organism evidence="1 2">
    <name type="scientific">Naganishia vaughanmartiniae</name>
    <dbReference type="NCBI Taxonomy" id="1424756"/>
    <lineage>
        <taxon>Eukaryota</taxon>
        <taxon>Fungi</taxon>
        <taxon>Dikarya</taxon>
        <taxon>Basidiomycota</taxon>
        <taxon>Agaricomycotina</taxon>
        <taxon>Tremellomycetes</taxon>
        <taxon>Filobasidiales</taxon>
        <taxon>Filobasidiaceae</taxon>
        <taxon>Naganishia</taxon>
    </lineage>
</organism>
<accession>A0ACC2WWH8</accession>
<dbReference type="EMBL" id="JASBWU010000016">
    <property type="protein sequence ID" value="KAJ9115392.1"/>
    <property type="molecule type" value="Genomic_DNA"/>
</dbReference>
<evidence type="ECO:0000313" key="2">
    <source>
        <dbReference type="Proteomes" id="UP001243375"/>
    </source>
</evidence>
<dbReference type="Proteomes" id="UP001243375">
    <property type="component" value="Unassembled WGS sequence"/>
</dbReference>
<evidence type="ECO:0000313" key="1">
    <source>
        <dbReference type="EMBL" id="KAJ9115392.1"/>
    </source>
</evidence>